<dbReference type="EMBL" id="JANEYF010001891">
    <property type="protein sequence ID" value="KAJ8955068.1"/>
    <property type="molecule type" value="Genomic_DNA"/>
</dbReference>
<name>A0AAV8YTU3_9CUCU</name>
<organism evidence="1 2">
    <name type="scientific">Rhamnusium bicolor</name>
    <dbReference type="NCBI Taxonomy" id="1586634"/>
    <lineage>
        <taxon>Eukaryota</taxon>
        <taxon>Metazoa</taxon>
        <taxon>Ecdysozoa</taxon>
        <taxon>Arthropoda</taxon>
        <taxon>Hexapoda</taxon>
        <taxon>Insecta</taxon>
        <taxon>Pterygota</taxon>
        <taxon>Neoptera</taxon>
        <taxon>Endopterygota</taxon>
        <taxon>Coleoptera</taxon>
        <taxon>Polyphaga</taxon>
        <taxon>Cucujiformia</taxon>
        <taxon>Chrysomeloidea</taxon>
        <taxon>Cerambycidae</taxon>
        <taxon>Lepturinae</taxon>
        <taxon>Rhagiini</taxon>
        <taxon>Rhamnusium</taxon>
    </lineage>
</organism>
<dbReference type="AlphaFoldDB" id="A0AAV8YTU3"/>
<reference evidence="1" key="1">
    <citation type="journal article" date="2023" name="Insect Mol. Biol.">
        <title>Genome sequencing provides insights into the evolution of gene families encoding plant cell wall-degrading enzymes in longhorned beetles.</title>
        <authorList>
            <person name="Shin N.R."/>
            <person name="Okamura Y."/>
            <person name="Kirsch R."/>
            <person name="Pauchet Y."/>
        </authorList>
    </citation>
    <scope>NUCLEOTIDE SEQUENCE</scope>
    <source>
        <strain evidence="1">RBIC_L_NR</strain>
    </source>
</reference>
<protein>
    <recommendedName>
        <fullName evidence="3">PiggyBac transposable element-derived protein domain-containing protein</fullName>
    </recommendedName>
</protein>
<comment type="caution">
    <text evidence="1">The sequence shown here is derived from an EMBL/GenBank/DDBJ whole genome shotgun (WGS) entry which is preliminary data.</text>
</comment>
<sequence length="61" mass="7132">MRLFYHLVDMTLVNAWLLYKRVHGRAGSVKNQVECRSEVAYHLCHLGSLYTKRGRPSNLEN</sequence>
<evidence type="ECO:0008006" key="3">
    <source>
        <dbReference type="Google" id="ProtNLM"/>
    </source>
</evidence>
<evidence type="ECO:0000313" key="2">
    <source>
        <dbReference type="Proteomes" id="UP001162156"/>
    </source>
</evidence>
<keyword evidence="2" id="KW-1185">Reference proteome</keyword>
<gene>
    <name evidence="1" type="ORF">NQ314_006948</name>
</gene>
<evidence type="ECO:0000313" key="1">
    <source>
        <dbReference type="EMBL" id="KAJ8955068.1"/>
    </source>
</evidence>
<accession>A0AAV8YTU3</accession>
<dbReference type="Proteomes" id="UP001162156">
    <property type="component" value="Unassembled WGS sequence"/>
</dbReference>
<proteinExistence type="predicted"/>